<dbReference type="AlphaFoldDB" id="A0A1G8TVQ0"/>
<gene>
    <name evidence="1" type="ORF">SAMN05421869_110304</name>
</gene>
<accession>A0A1G8TVQ0</accession>
<proteinExistence type="predicted"/>
<evidence type="ECO:0000313" key="1">
    <source>
        <dbReference type="EMBL" id="SDJ45638.1"/>
    </source>
</evidence>
<sequence>MADLDRRPTGIHPAGFDRLAQRIARARVGEERLTGDQLLAELASLRANLVEDGYDVHQVVVMIERWARLLDTVPVFFKVALRGYSRSQVDALRARVEAGEITSAQVHETYFDVVLRGYDRHQVHAAIEHWAKALDEAPPE</sequence>
<name>A0A1G8TVQ0_9ACTN</name>
<organism evidence="1 2">
    <name type="scientific">Nonomuraea jiangxiensis</name>
    <dbReference type="NCBI Taxonomy" id="633440"/>
    <lineage>
        <taxon>Bacteria</taxon>
        <taxon>Bacillati</taxon>
        <taxon>Actinomycetota</taxon>
        <taxon>Actinomycetes</taxon>
        <taxon>Streptosporangiales</taxon>
        <taxon>Streptosporangiaceae</taxon>
        <taxon>Nonomuraea</taxon>
    </lineage>
</organism>
<evidence type="ECO:0008006" key="3">
    <source>
        <dbReference type="Google" id="ProtNLM"/>
    </source>
</evidence>
<dbReference type="Proteomes" id="UP000199202">
    <property type="component" value="Unassembled WGS sequence"/>
</dbReference>
<dbReference type="OrthoDB" id="5198800at2"/>
<dbReference type="RefSeq" id="WP_143043846.1">
    <property type="nucleotide sequence ID" value="NZ_FNDJ01000010.1"/>
</dbReference>
<evidence type="ECO:0000313" key="2">
    <source>
        <dbReference type="Proteomes" id="UP000199202"/>
    </source>
</evidence>
<dbReference type="EMBL" id="FNDJ01000010">
    <property type="protein sequence ID" value="SDJ45638.1"/>
    <property type="molecule type" value="Genomic_DNA"/>
</dbReference>
<protein>
    <recommendedName>
        <fullName evidence="3">DivIVA domain-containing protein</fullName>
    </recommendedName>
</protein>
<reference evidence="1 2" key="1">
    <citation type="submission" date="2016-10" db="EMBL/GenBank/DDBJ databases">
        <authorList>
            <person name="de Groot N.N."/>
        </authorList>
    </citation>
    <scope>NUCLEOTIDE SEQUENCE [LARGE SCALE GENOMIC DNA]</scope>
    <source>
        <strain evidence="1 2">CGMCC 4.6533</strain>
    </source>
</reference>
<keyword evidence="2" id="KW-1185">Reference proteome</keyword>